<accession>G7IMS9</accession>
<reference evidence="1 3" key="1">
    <citation type="journal article" date="2011" name="Nature">
        <title>The Medicago genome provides insight into the evolution of rhizobial symbioses.</title>
        <authorList>
            <person name="Young N.D."/>
            <person name="Debelle F."/>
            <person name="Oldroyd G.E."/>
            <person name="Geurts R."/>
            <person name="Cannon S.B."/>
            <person name="Udvardi M.K."/>
            <person name="Benedito V.A."/>
            <person name="Mayer K.F."/>
            <person name="Gouzy J."/>
            <person name="Schoof H."/>
            <person name="Van de Peer Y."/>
            <person name="Proost S."/>
            <person name="Cook D.R."/>
            <person name="Meyers B.C."/>
            <person name="Spannagl M."/>
            <person name="Cheung F."/>
            <person name="De Mita S."/>
            <person name="Krishnakumar V."/>
            <person name="Gundlach H."/>
            <person name="Zhou S."/>
            <person name="Mudge J."/>
            <person name="Bharti A.K."/>
            <person name="Murray J.D."/>
            <person name="Naoumkina M.A."/>
            <person name="Rosen B."/>
            <person name="Silverstein K.A."/>
            <person name="Tang H."/>
            <person name="Rombauts S."/>
            <person name="Zhao P.X."/>
            <person name="Zhou P."/>
            <person name="Barbe V."/>
            <person name="Bardou P."/>
            <person name="Bechner M."/>
            <person name="Bellec A."/>
            <person name="Berger A."/>
            <person name="Berges H."/>
            <person name="Bidwell S."/>
            <person name="Bisseling T."/>
            <person name="Choisne N."/>
            <person name="Couloux A."/>
            <person name="Denny R."/>
            <person name="Deshpande S."/>
            <person name="Dai X."/>
            <person name="Doyle J.J."/>
            <person name="Dudez A.M."/>
            <person name="Farmer A.D."/>
            <person name="Fouteau S."/>
            <person name="Franken C."/>
            <person name="Gibelin C."/>
            <person name="Gish J."/>
            <person name="Goldstein S."/>
            <person name="Gonzalez A.J."/>
            <person name="Green P.J."/>
            <person name="Hallab A."/>
            <person name="Hartog M."/>
            <person name="Hua A."/>
            <person name="Humphray S.J."/>
            <person name="Jeong D.H."/>
            <person name="Jing Y."/>
            <person name="Jocker A."/>
            <person name="Kenton S.M."/>
            <person name="Kim D.J."/>
            <person name="Klee K."/>
            <person name="Lai H."/>
            <person name="Lang C."/>
            <person name="Lin S."/>
            <person name="Macmil S.L."/>
            <person name="Magdelenat G."/>
            <person name="Matthews L."/>
            <person name="McCorrison J."/>
            <person name="Monaghan E.L."/>
            <person name="Mun J.H."/>
            <person name="Najar F.Z."/>
            <person name="Nicholson C."/>
            <person name="Noirot C."/>
            <person name="O'Bleness M."/>
            <person name="Paule C.R."/>
            <person name="Poulain J."/>
            <person name="Prion F."/>
            <person name="Qin B."/>
            <person name="Qu C."/>
            <person name="Retzel E.F."/>
            <person name="Riddle C."/>
            <person name="Sallet E."/>
            <person name="Samain S."/>
            <person name="Samson N."/>
            <person name="Sanders I."/>
            <person name="Saurat O."/>
            <person name="Scarpelli C."/>
            <person name="Schiex T."/>
            <person name="Segurens B."/>
            <person name="Severin A.J."/>
            <person name="Sherrier D.J."/>
            <person name="Shi R."/>
            <person name="Sims S."/>
            <person name="Singer S.R."/>
            <person name="Sinharoy S."/>
            <person name="Sterck L."/>
            <person name="Viollet A."/>
            <person name="Wang B.B."/>
            <person name="Wang K."/>
            <person name="Wang M."/>
            <person name="Wang X."/>
            <person name="Warfsmann J."/>
            <person name="Weissenbach J."/>
            <person name="White D.D."/>
            <person name="White J.D."/>
            <person name="Wiley G.B."/>
            <person name="Wincker P."/>
            <person name="Xing Y."/>
            <person name="Yang L."/>
            <person name="Yao Z."/>
            <person name="Ying F."/>
            <person name="Zhai J."/>
            <person name="Zhou L."/>
            <person name="Zuber A."/>
            <person name="Denarie J."/>
            <person name="Dixon R.A."/>
            <person name="May G.D."/>
            <person name="Schwartz D.C."/>
            <person name="Rogers J."/>
            <person name="Quetier F."/>
            <person name="Town C.D."/>
            <person name="Roe B.A."/>
        </authorList>
    </citation>
    <scope>NUCLEOTIDE SEQUENCE [LARGE SCALE GENOMIC DNA]</scope>
    <source>
        <strain evidence="1">A17</strain>
        <strain evidence="2 3">cv. Jemalong A17</strain>
    </source>
</reference>
<evidence type="ECO:0000313" key="2">
    <source>
        <dbReference type="EnsemblPlants" id="AES64970"/>
    </source>
</evidence>
<dbReference type="AlphaFoldDB" id="G7IMS9"/>
<reference evidence="1 3" key="2">
    <citation type="journal article" date="2014" name="BMC Genomics">
        <title>An improved genome release (version Mt4.0) for the model legume Medicago truncatula.</title>
        <authorList>
            <person name="Tang H."/>
            <person name="Krishnakumar V."/>
            <person name="Bidwell S."/>
            <person name="Rosen B."/>
            <person name="Chan A."/>
            <person name="Zhou S."/>
            <person name="Gentzbittel L."/>
            <person name="Childs K.L."/>
            <person name="Yandell M."/>
            <person name="Gundlach H."/>
            <person name="Mayer K.F."/>
            <person name="Schwartz D.C."/>
            <person name="Town C.D."/>
        </authorList>
    </citation>
    <scope>GENOME REANNOTATION</scope>
    <source>
        <strain evidence="2 3">cv. Jemalong A17</strain>
    </source>
</reference>
<evidence type="ECO:0000313" key="3">
    <source>
        <dbReference type="Proteomes" id="UP000002051"/>
    </source>
</evidence>
<organism evidence="1 3">
    <name type="scientific">Medicago truncatula</name>
    <name type="common">Barrel medic</name>
    <name type="synonym">Medicago tribuloides</name>
    <dbReference type="NCBI Taxonomy" id="3880"/>
    <lineage>
        <taxon>Eukaryota</taxon>
        <taxon>Viridiplantae</taxon>
        <taxon>Streptophyta</taxon>
        <taxon>Embryophyta</taxon>
        <taxon>Tracheophyta</taxon>
        <taxon>Spermatophyta</taxon>
        <taxon>Magnoliopsida</taxon>
        <taxon>eudicotyledons</taxon>
        <taxon>Gunneridae</taxon>
        <taxon>Pentapetalae</taxon>
        <taxon>rosids</taxon>
        <taxon>fabids</taxon>
        <taxon>Fabales</taxon>
        <taxon>Fabaceae</taxon>
        <taxon>Papilionoideae</taxon>
        <taxon>50 kb inversion clade</taxon>
        <taxon>NPAAA clade</taxon>
        <taxon>Hologalegina</taxon>
        <taxon>IRL clade</taxon>
        <taxon>Trifolieae</taxon>
        <taxon>Medicago</taxon>
    </lineage>
</organism>
<dbReference type="EnsemblPlants" id="AES64970">
    <property type="protein sequence ID" value="AES64970"/>
    <property type="gene ID" value="MTR_2g033890"/>
</dbReference>
<dbReference type="PaxDb" id="3880-AES64970"/>
<protein>
    <submittedName>
        <fullName evidence="1 2">Uncharacterized protein</fullName>
    </submittedName>
</protein>
<evidence type="ECO:0000313" key="1">
    <source>
        <dbReference type="EMBL" id="AES64970.1"/>
    </source>
</evidence>
<reference evidence="2" key="3">
    <citation type="submission" date="2015-04" db="UniProtKB">
        <authorList>
            <consortium name="EnsemblPlants"/>
        </authorList>
    </citation>
    <scope>IDENTIFICATION</scope>
    <source>
        <strain evidence="2">cv. Jemalong A17</strain>
    </source>
</reference>
<name>G7IMS9_MEDTR</name>
<proteinExistence type="predicted"/>
<keyword evidence="3" id="KW-1185">Reference proteome</keyword>
<dbReference type="Proteomes" id="UP000002051">
    <property type="component" value="Chromosome 2"/>
</dbReference>
<sequence>MKDITIIDNILRTLIEIFADVVVSIEESKEIDEVSSLECLYTVFALGVYEEAKTSVM</sequence>
<gene>
    <name evidence="1" type="ordered locus">MTR_2g033890</name>
</gene>
<dbReference type="HOGENOM" id="CLU_2999461_0_0_1"/>
<dbReference type="EMBL" id="CM001218">
    <property type="protein sequence ID" value="AES64970.1"/>
    <property type="molecule type" value="Genomic_DNA"/>
</dbReference>